<evidence type="ECO:0000313" key="1">
    <source>
        <dbReference type="EMBL" id="MDF8331644.1"/>
    </source>
</evidence>
<gene>
    <name evidence="1" type="ORF">POM99_00380</name>
</gene>
<reference evidence="1 2" key="1">
    <citation type="submission" date="2023-03" db="EMBL/GenBank/DDBJ databases">
        <title>Novosphingobium cyanobacteriorum sp. nov., isolated from a eutrophic reservoir during the Microcystis bloom period.</title>
        <authorList>
            <person name="Kang M."/>
            <person name="Le V."/>
            <person name="Ko S.-R."/>
            <person name="Lee S.-A."/>
            <person name="Ahn C.-Y."/>
        </authorList>
    </citation>
    <scope>NUCLEOTIDE SEQUENCE [LARGE SCALE GENOMIC DNA]</scope>
    <source>
        <strain evidence="1 2">HBC54</strain>
    </source>
</reference>
<dbReference type="EMBL" id="JAROCY010000001">
    <property type="protein sequence ID" value="MDF8331644.1"/>
    <property type="molecule type" value="Genomic_DNA"/>
</dbReference>
<name>A0ABT6CCI2_9SPHN</name>
<organism evidence="1 2">
    <name type="scientific">Novosphingobium cyanobacteriorum</name>
    <dbReference type="NCBI Taxonomy" id="3024215"/>
    <lineage>
        <taxon>Bacteria</taxon>
        <taxon>Pseudomonadati</taxon>
        <taxon>Pseudomonadota</taxon>
        <taxon>Alphaproteobacteria</taxon>
        <taxon>Sphingomonadales</taxon>
        <taxon>Sphingomonadaceae</taxon>
        <taxon>Novosphingobium</taxon>
    </lineage>
</organism>
<dbReference type="RefSeq" id="WP_277274749.1">
    <property type="nucleotide sequence ID" value="NZ_JAROCY010000001.1"/>
</dbReference>
<comment type="caution">
    <text evidence="1">The sequence shown here is derived from an EMBL/GenBank/DDBJ whole genome shotgun (WGS) entry which is preliminary data.</text>
</comment>
<sequence>MAALLFDPGARPDAKAVIDLADSLGSFAIDGSLGDGTLAIIKDGLSFEVGGLRPGQICDAPEIAHRVALPSSITLQGKAAITVAAGKHLVGADHLLPVVRVMAALIGELGNLPGAEVIVWQPARLATSVAWFHEAVGVWLGGGPFPALALTALIREADSFASEGLHFLTGQEFVLAGKDGQISQEDSRIAIRLTDWLVAHGRLDSAREVVLSGFGKVLLELDGAFRIKARPL</sequence>
<accession>A0ABT6CCI2</accession>
<protein>
    <submittedName>
        <fullName evidence="1">Uncharacterized protein</fullName>
    </submittedName>
</protein>
<proteinExistence type="predicted"/>
<dbReference type="Proteomes" id="UP001222770">
    <property type="component" value="Unassembled WGS sequence"/>
</dbReference>
<keyword evidence="2" id="KW-1185">Reference proteome</keyword>
<evidence type="ECO:0000313" key="2">
    <source>
        <dbReference type="Proteomes" id="UP001222770"/>
    </source>
</evidence>